<dbReference type="AlphaFoldDB" id="A0A7R6NFN4"/>
<dbReference type="RefSeq" id="YP_010003137.1">
    <property type="nucleotide sequence ID" value="NC_053255.1"/>
</dbReference>
<sequence length="115" mass="13508">MCLEITRTHSNILTNPDQIREAVDKELESKRNETLRNQEALAIATLYRNKAVYWPAVQDFRGRIYRLGNLNIQSSEFVRSLTALYSDNKPVNRKKISTRNSNLTYCLNIFWKKKT</sequence>
<accession>A0A7R6NFN4</accession>
<dbReference type="InterPro" id="IPR043502">
    <property type="entry name" value="DNA/RNA_pol_sf"/>
</dbReference>
<protein>
    <recommendedName>
        <fullName evidence="2">DNA-directed RNA polymerase</fullName>
    </recommendedName>
</protein>
<dbReference type="EMBL" id="MH013471">
    <property type="protein sequence ID" value="AZP40268.1"/>
    <property type="molecule type" value="Genomic_DNA"/>
</dbReference>
<proteinExistence type="predicted"/>
<reference evidence="1" key="1">
    <citation type="submission" date="2018-02" db="EMBL/GenBank/DDBJ databases">
        <title>The complete mitochondrial genome sequence of the green macroalga Ulva torta.</title>
        <authorList>
            <person name="Liu F."/>
            <person name="Melton J.T. III."/>
        </authorList>
    </citation>
    <scope>NUCLEOTIDE SEQUENCE</scope>
</reference>
<keyword evidence="1" id="KW-0496">Mitochondrion</keyword>
<gene>
    <name evidence="1" type="primary">orf115</name>
</gene>
<evidence type="ECO:0008006" key="2">
    <source>
        <dbReference type="Google" id="ProtNLM"/>
    </source>
</evidence>
<dbReference type="SUPFAM" id="SSF56672">
    <property type="entry name" value="DNA/RNA polymerases"/>
    <property type="match status" value="1"/>
</dbReference>
<evidence type="ECO:0000313" key="1">
    <source>
        <dbReference type="EMBL" id="AZP40268.1"/>
    </source>
</evidence>
<dbReference type="GeneID" id="63032649"/>
<organism evidence="1">
    <name type="scientific">Ulva torta</name>
    <dbReference type="NCBI Taxonomy" id="932731"/>
    <lineage>
        <taxon>Eukaryota</taxon>
        <taxon>Viridiplantae</taxon>
        <taxon>Chlorophyta</taxon>
        <taxon>core chlorophytes</taxon>
        <taxon>Ulvophyceae</taxon>
        <taxon>OUU clade</taxon>
        <taxon>Ulvales</taxon>
        <taxon>Ulvaceae</taxon>
        <taxon>Ulva</taxon>
    </lineage>
</organism>
<name>A0A7R6NFN4_9CHLO</name>
<geneLocation type="mitochondrion" evidence="1"/>